<keyword evidence="4" id="KW-0472">Membrane</keyword>
<feature type="region of interest" description="Disordered" evidence="5">
    <location>
        <begin position="620"/>
        <end position="660"/>
    </location>
</feature>
<dbReference type="GO" id="GO:0016192">
    <property type="term" value="P:vesicle-mediated transport"/>
    <property type="evidence" value="ECO:0007669"/>
    <property type="project" value="InterPro"/>
</dbReference>
<dbReference type="PANTHER" id="PTHR22780">
    <property type="entry name" value="ADAPTIN, ALPHA/GAMMA/EPSILON"/>
    <property type="match status" value="1"/>
</dbReference>
<feature type="compositionally biased region" description="Acidic residues" evidence="5">
    <location>
        <begin position="695"/>
        <end position="705"/>
    </location>
</feature>
<proteinExistence type="predicted"/>
<evidence type="ECO:0000313" key="7">
    <source>
        <dbReference type="EMBL" id="OAD67490.1"/>
    </source>
</evidence>
<dbReference type="STRING" id="763407.A0A167K8R6"/>
<dbReference type="InterPro" id="IPR028269">
    <property type="entry name" value="AP4E1_C"/>
</dbReference>
<dbReference type="InterPro" id="IPR050840">
    <property type="entry name" value="Adaptor_Complx_Large_Subunit"/>
</dbReference>
<dbReference type="Gene3D" id="1.25.10.10">
    <property type="entry name" value="Leucine-rich Repeat Variant"/>
    <property type="match status" value="1"/>
</dbReference>
<evidence type="ECO:0000259" key="6">
    <source>
        <dbReference type="SMART" id="SM01356"/>
    </source>
</evidence>
<dbReference type="Pfam" id="PF01602">
    <property type="entry name" value="Adaptin_N"/>
    <property type="match status" value="1"/>
</dbReference>
<reference evidence="8" key="1">
    <citation type="submission" date="2015-06" db="EMBL/GenBank/DDBJ databases">
        <title>Expansion of signal transduction pathways in fungi by whole-genome duplication.</title>
        <authorList>
            <consortium name="DOE Joint Genome Institute"/>
            <person name="Corrochano L.M."/>
            <person name="Kuo A."/>
            <person name="Marcet-Houben M."/>
            <person name="Polaino S."/>
            <person name="Salamov A."/>
            <person name="Villalobos J.M."/>
            <person name="Alvarez M.I."/>
            <person name="Avalos J."/>
            <person name="Benito E.P."/>
            <person name="Benoit I."/>
            <person name="Burger G."/>
            <person name="Camino L.P."/>
            <person name="Canovas D."/>
            <person name="Cerda-Olmedo E."/>
            <person name="Cheng J.-F."/>
            <person name="Dominguez A."/>
            <person name="Elias M."/>
            <person name="Eslava A.P."/>
            <person name="Glaser F."/>
            <person name="Grimwood J."/>
            <person name="Gutierrez G."/>
            <person name="Heitman J."/>
            <person name="Henrissat B."/>
            <person name="Iturriaga E.A."/>
            <person name="Lang B.F."/>
            <person name="Lavin J.L."/>
            <person name="Lee S."/>
            <person name="Li W."/>
            <person name="Lindquist E."/>
            <person name="Lopez-Garcia S."/>
            <person name="Luque E.M."/>
            <person name="Marcos A.T."/>
            <person name="Martin J."/>
            <person name="McCluskey K."/>
            <person name="Medina H.R."/>
            <person name="Miralles-Duran A."/>
            <person name="Miyazaki A."/>
            <person name="Munoz-Torres E."/>
            <person name="Oguiza J.A."/>
            <person name="Ohm R."/>
            <person name="Olmedo M."/>
            <person name="Orejas M."/>
            <person name="Ortiz-Castellanos L."/>
            <person name="Pisabarro A.G."/>
            <person name="Rodriguez-Romero J."/>
            <person name="Ruiz-Herrera J."/>
            <person name="Ruiz-Vazquez R."/>
            <person name="Sanz C."/>
            <person name="Schackwitz W."/>
            <person name="Schmutz J."/>
            <person name="Shahriari M."/>
            <person name="Shelest E."/>
            <person name="Silva-Franco F."/>
            <person name="Soanes D."/>
            <person name="Syed K."/>
            <person name="Tagua V.G."/>
            <person name="Talbot N.J."/>
            <person name="Thon M."/>
            <person name="De vries R.P."/>
            <person name="Wiebenga A."/>
            <person name="Yadav J.S."/>
            <person name="Braun E.L."/>
            <person name="Baker S."/>
            <person name="Garre V."/>
            <person name="Horwitz B."/>
            <person name="Torres-Martinez S."/>
            <person name="Idnurm A."/>
            <person name="Herrera-Estrella A."/>
            <person name="Gabaldon T."/>
            <person name="Grigoriev I.V."/>
        </authorList>
    </citation>
    <scope>NUCLEOTIDE SEQUENCE [LARGE SCALE GENOMIC DNA]</scope>
    <source>
        <strain evidence="8">NRRL 1555(-)</strain>
    </source>
</reference>
<dbReference type="EMBL" id="KV440999">
    <property type="protein sequence ID" value="OAD67490.1"/>
    <property type="molecule type" value="Genomic_DNA"/>
</dbReference>
<evidence type="ECO:0000256" key="2">
    <source>
        <dbReference type="ARBA" id="ARBA00022448"/>
    </source>
</evidence>
<dbReference type="InterPro" id="IPR016024">
    <property type="entry name" value="ARM-type_fold"/>
</dbReference>
<dbReference type="GO" id="GO:0012505">
    <property type="term" value="C:endomembrane system"/>
    <property type="evidence" value="ECO:0007669"/>
    <property type="project" value="UniProtKB-SubCell"/>
</dbReference>
<dbReference type="GO" id="GO:0030117">
    <property type="term" value="C:membrane coat"/>
    <property type="evidence" value="ECO:0007669"/>
    <property type="project" value="InterPro"/>
</dbReference>
<dbReference type="OrthoDB" id="29308at2759"/>
<dbReference type="InterPro" id="IPR011989">
    <property type="entry name" value="ARM-like"/>
</dbReference>
<feature type="compositionally biased region" description="Basic and acidic residues" evidence="5">
    <location>
        <begin position="647"/>
        <end position="658"/>
    </location>
</feature>
<dbReference type="GO" id="GO:0006886">
    <property type="term" value="P:intracellular protein transport"/>
    <property type="evidence" value="ECO:0007669"/>
    <property type="project" value="InterPro"/>
</dbReference>
<accession>A0A167K8R6</accession>
<keyword evidence="2" id="KW-0813">Transport</keyword>
<feature type="domain" description="AP-4 complex subunit epsilon-1 C-terminal" evidence="6">
    <location>
        <begin position="725"/>
        <end position="814"/>
    </location>
</feature>
<dbReference type="GeneID" id="28993583"/>
<evidence type="ECO:0000256" key="3">
    <source>
        <dbReference type="ARBA" id="ARBA00022927"/>
    </source>
</evidence>
<dbReference type="InParanoid" id="A0A167K8R6"/>
<feature type="compositionally biased region" description="Polar residues" evidence="5">
    <location>
        <begin position="630"/>
        <end position="641"/>
    </location>
</feature>
<organism evidence="7 8">
    <name type="scientific">Phycomyces blakesleeanus (strain ATCC 8743b / DSM 1359 / FGSC 10004 / NBRC 33097 / NRRL 1555)</name>
    <dbReference type="NCBI Taxonomy" id="763407"/>
    <lineage>
        <taxon>Eukaryota</taxon>
        <taxon>Fungi</taxon>
        <taxon>Fungi incertae sedis</taxon>
        <taxon>Mucoromycota</taxon>
        <taxon>Mucoromycotina</taxon>
        <taxon>Mucoromycetes</taxon>
        <taxon>Mucorales</taxon>
        <taxon>Phycomycetaceae</taxon>
        <taxon>Phycomyces</taxon>
    </lineage>
</organism>
<dbReference type="VEuPathDB" id="FungiDB:PHYBLDRAFT_151398"/>
<dbReference type="Proteomes" id="UP000077315">
    <property type="component" value="Unassembled WGS sequence"/>
</dbReference>
<evidence type="ECO:0000256" key="4">
    <source>
        <dbReference type="ARBA" id="ARBA00023136"/>
    </source>
</evidence>
<keyword evidence="3" id="KW-0653">Protein transport</keyword>
<dbReference type="InterPro" id="IPR002553">
    <property type="entry name" value="Clathrin/coatomer_adapt-like_N"/>
</dbReference>
<evidence type="ECO:0000256" key="1">
    <source>
        <dbReference type="ARBA" id="ARBA00004308"/>
    </source>
</evidence>
<evidence type="ECO:0000256" key="5">
    <source>
        <dbReference type="SAM" id="MobiDB-lite"/>
    </source>
</evidence>
<dbReference type="SUPFAM" id="SSF48371">
    <property type="entry name" value="ARM repeat"/>
    <property type="match status" value="1"/>
</dbReference>
<feature type="region of interest" description="Disordered" evidence="5">
    <location>
        <begin position="695"/>
        <end position="723"/>
    </location>
</feature>
<name>A0A167K8R6_PHYB8</name>
<evidence type="ECO:0000313" key="8">
    <source>
        <dbReference type="Proteomes" id="UP000077315"/>
    </source>
</evidence>
<dbReference type="AlphaFoldDB" id="A0A167K8R6"/>
<keyword evidence="8" id="KW-1185">Reference proteome</keyword>
<protein>
    <recommendedName>
        <fullName evidence="6">AP-4 complex subunit epsilon-1 C-terminal domain-containing protein</fullName>
    </recommendedName>
</protein>
<gene>
    <name evidence="7" type="ORF">PHYBLDRAFT_151398</name>
</gene>
<dbReference type="Pfam" id="PF14807">
    <property type="entry name" value="AP4E_app_platf"/>
    <property type="match status" value="1"/>
</dbReference>
<dbReference type="RefSeq" id="XP_018285530.1">
    <property type="nucleotide sequence ID" value="XM_018432677.1"/>
</dbReference>
<comment type="subcellular location">
    <subcellularLocation>
        <location evidence="1">Endomembrane system</location>
    </subcellularLocation>
</comment>
<dbReference type="SMART" id="SM01356">
    <property type="entry name" value="AP4E_app_platf"/>
    <property type="match status" value="1"/>
</dbReference>
<sequence>MPRLHAFLGSEFIASGASTEFGGFIRKITESKSKAEEHSHVQHELKLLAAKMSHPDVSSAKMKDYLICLVHCAMLGYSVEFGVIYAIMTTQSGETLGQRRTGYLACALFLEHDPSLGIMLINTLQRDLKSQQYLDRCAALNAIGYLQLPEMEDNLLQATVACLAYPKQIVRKKALLALLCFYQRSPQLLSQIDGYLKEALEDKDPSVVFAALSVWKVILKNRASEYTDVLPTFYRIFRQILENRLHRSFIYHGVLAPWAQIHLLDIIQSYYKANAGSIEEINAIVMNCLSNAERRVDAAYAIILSCTRVLGTTERNNEIQQLSRVIDRFLEAGNHNMKYLGLLCLEALDKSVWTQEWLNGGVVANNLLVGVEDDTLVFKSLDILNAIANQDSLQRIQNKIKNALETQAPKHIRERIAYCTKIDILAATQTDLDTAVVESHCKAIKKAMETDTEPFSILEHGVHSLFGIIKRSPSTPLALCLVQLACEMIGEYAYADHSFNDITAMKHMQKWIGFIKGSTAIIINTTDATATATATVAVAIAETRSITNTRKTRDLLGFIEDDTFKRSVEEVYPTSSQPTIKISANPNRPSLSRFEDPEIRGTASNLTDIKYQQSALPQKTAQAVKPRKQVQPQAQLKSQSAKGFESSFDRIPKRDKTHSSTLSSFVPAAGYQQFPLQIKENSMIASLLALELADDDDTDANEEEEKDRYDDYNYEEEKETKGKNSISTEEFGAAWVEYEFEEKRDIDCGLSKEGQFEGLCEELDLEKVELIGNELIASDGLGGPVLVHVAMEPKGIVQITARAPSALDLSLFMRRYIGQNSIT</sequence>